<evidence type="ECO:0000256" key="1">
    <source>
        <dbReference type="SAM" id="MobiDB-lite"/>
    </source>
</evidence>
<dbReference type="PATRIC" id="fig|188932.3.peg.976"/>
<dbReference type="Proteomes" id="UP000071561">
    <property type="component" value="Chromosome"/>
</dbReference>
<feature type="compositionally biased region" description="Basic residues" evidence="1">
    <location>
        <begin position="22"/>
        <end position="31"/>
    </location>
</feature>
<gene>
    <name evidence="2" type="ORF">AY601_0948</name>
</gene>
<dbReference type="RefSeq" id="WP_068397156.1">
    <property type="nucleotide sequence ID" value="NZ_CP014504.1"/>
</dbReference>
<name>A0A127V9H7_9SPHI</name>
<dbReference type="OrthoDB" id="3268254at2"/>
<protein>
    <recommendedName>
        <fullName evidence="4">Mobilization protein</fullName>
    </recommendedName>
</protein>
<evidence type="ECO:0008006" key="4">
    <source>
        <dbReference type="Google" id="ProtNLM"/>
    </source>
</evidence>
<evidence type="ECO:0000313" key="3">
    <source>
        <dbReference type="Proteomes" id="UP000071561"/>
    </source>
</evidence>
<organism evidence="2 3">
    <name type="scientific">Pedobacter cryoconitis</name>
    <dbReference type="NCBI Taxonomy" id="188932"/>
    <lineage>
        <taxon>Bacteria</taxon>
        <taxon>Pseudomonadati</taxon>
        <taxon>Bacteroidota</taxon>
        <taxon>Sphingobacteriia</taxon>
        <taxon>Sphingobacteriales</taxon>
        <taxon>Sphingobacteriaceae</taxon>
        <taxon>Pedobacter</taxon>
    </lineage>
</organism>
<accession>A0A127V9H7</accession>
<dbReference type="Pfam" id="PF21983">
    <property type="entry name" value="NikA-like"/>
    <property type="match status" value="1"/>
</dbReference>
<feature type="region of interest" description="Disordered" evidence="1">
    <location>
        <begin position="1"/>
        <end position="31"/>
    </location>
</feature>
<feature type="compositionally biased region" description="Basic and acidic residues" evidence="1">
    <location>
        <begin position="1"/>
        <end position="21"/>
    </location>
</feature>
<evidence type="ECO:0000313" key="2">
    <source>
        <dbReference type="EMBL" id="AMP97887.1"/>
    </source>
</evidence>
<keyword evidence="3" id="KW-1185">Reference proteome</keyword>
<dbReference type="InterPro" id="IPR053842">
    <property type="entry name" value="NikA-like"/>
</dbReference>
<sequence>MVTLKNEKGENGMQVKDENKKPVKKRLPGRPKKGIKRSEILMIRLTPTERLLIEDKSKRAGVKPSEWFRRAAKSAGIVPRFSTEESGWYRLLAGLANNLNQLTHLAHVEGLLSLSAKCRMMLTQVEEVMLKITKHDR</sequence>
<dbReference type="KEGG" id="pcm:AY601_0948"/>
<dbReference type="EMBL" id="CP014504">
    <property type="protein sequence ID" value="AMP97887.1"/>
    <property type="molecule type" value="Genomic_DNA"/>
</dbReference>
<proteinExistence type="predicted"/>
<dbReference type="AlphaFoldDB" id="A0A127V9H7"/>
<reference evidence="2 3" key="1">
    <citation type="submission" date="2016-03" db="EMBL/GenBank/DDBJ databases">
        <title>Complete genome sequence of Pedobacter cryoconitis PAMC 27485.</title>
        <authorList>
            <person name="Lee J."/>
            <person name="Kim O.-S."/>
        </authorList>
    </citation>
    <scope>NUCLEOTIDE SEQUENCE [LARGE SCALE GENOMIC DNA]</scope>
    <source>
        <strain evidence="2 3">PAMC 27485</strain>
    </source>
</reference>